<dbReference type="PATRIC" id="fig|1618577.3.peg.116"/>
<dbReference type="InterPro" id="IPR033690">
    <property type="entry name" value="Adenylat_kinase_CS"/>
</dbReference>
<dbReference type="AlphaFoldDB" id="A0A0G0UIG2"/>
<dbReference type="GO" id="GO:0005737">
    <property type="term" value="C:cytoplasm"/>
    <property type="evidence" value="ECO:0007669"/>
    <property type="project" value="UniProtKB-SubCell"/>
</dbReference>
<dbReference type="GO" id="GO:0005524">
    <property type="term" value="F:ATP binding"/>
    <property type="evidence" value="ECO:0007669"/>
    <property type="project" value="UniProtKB-UniRule"/>
</dbReference>
<dbReference type="PRINTS" id="PR00094">
    <property type="entry name" value="ADENYLTKNASE"/>
</dbReference>
<evidence type="ECO:0000256" key="7">
    <source>
        <dbReference type="RuleBase" id="RU003331"/>
    </source>
</evidence>
<comment type="caution">
    <text evidence="5">Lacks conserved residue(s) required for the propagation of feature annotation.</text>
</comment>
<evidence type="ECO:0000313" key="9">
    <source>
        <dbReference type="Proteomes" id="UP000033858"/>
    </source>
</evidence>
<dbReference type="InterPro" id="IPR006259">
    <property type="entry name" value="Adenyl_kin_sub"/>
</dbReference>
<sequence length="208" mass="23833">MNILFLGQQGSGKGTQARLLTAKFGFHYFESGAYLRRVAEKNEAVRKTLEEGKLVPDEEMTSYLTAFLDQQNLYDNIVFDGFPRTLTQYDFLKSWLTSRGVKLDLVIVLTISDEETVRRLSTRRTDPETGGIYNFITNPPPAGVDVSRFIQRDDDKPEAIKERLNLYKERTEPLIAELKKETKVVEINGERPIEVIASDLEKFVNDIH</sequence>
<comment type="catalytic activity">
    <reaction evidence="5 7">
        <text>AMP + ATP = 2 ADP</text>
        <dbReference type="Rhea" id="RHEA:12973"/>
        <dbReference type="ChEBI" id="CHEBI:30616"/>
        <dbReference type="ChEBI" id="CHEBI:456215"/>
        <dbReference type="ChEBI" id="CHEBI:456216"/>
        <dbReference type="EC" id="2.7.4.3"/>
    </reaction>
</comment>
<dbReference type="UniPathway" id="UPA00588">
    <property type="reaction ID" value="UER00649"/>
</dbReference>
<dbReference type="GO" id="GO:0044209">
    <property type="term" value="P:AMP salvage"/>
    <property type="evidence" value="ECO:0007669"/>
    <property type="project" value="UniProtKB-UniRule"/>
</dbReference>
<evidence type="ECO:0000313" key="8">
    <source>
        <dbReference type="EMBL" id="KKR87301.1"/>
    </source>
</evidence>
<keyword evidence="4 5" id="KW-0418">Kinase</keyword>
<keyword evidence="1 5" id="KW-0808">Transferase</keyword>
<evidence type="ECO:0000256" key="5">
    <source>
        <dbReference type="HAMAP-Rule" id="MF_00235"/>
    </source>
</evidence>
<evidence type="ECO:0000256" key="2">
    <source>
        <dbReference type="ARBA" id="ARBA00022727"/>
    </source>
</evidence>
<protein>
    <recommendedName>
        <fullName evidence="5 7">Adenylate kinase</fullName>
        <shortName evidence="5">AK</shortName>
        <ecNumber evidence="5 7">2.7.4.3</ecNumber>
    </recommendedName>
    <alternativeName>
        <fullName evidence="5">ATP-AMP transphosphorylase</fullName>
    </alternativeName>
    <alternativeName>
        <fullName evidence="5">ATP:AMP phosphotransferase</fullName>
    </alternativeName>
    <alternativeName>
        <fullName evidence="5">Adenylate monophosphate kinase</fullName>
    </alternativeName>
</protein>
<dbReference type="HAMAP" id="MF_00235">
    <property type="entry name" value="Adenylate_kinase_Adk"/>
    <property type="match status" value="1"/>
</dbReference>
<accession>A0A0G0UIG2</accession>
<dbReference type="SUPFAM" id="SSF52540">
    <property type="entry name" value="P-loop containing nucleoside triphosphate hydrolases"/>
    <property type="match status" value="1"/>
</dbReference>
<comment type="pathway">
    <text evidence="5">Purine metabolism; AMP biosynthesis via salvage pathway; AMP from ADP: step 1/1.</text>
</comment>
<feature type="binding site" evidence="5">
    <location>
        <position position="88"/>
    </location>
    <ligand>
        <name>AMP</name>
        <dbReference type="ChEBI" id="CHEBI:456215"/>
    </ligand>
</feature>
<keyword evidence="3 5" id="KW-0547">Nucleotide-binding</keyword>
<dbReference type="Gene3D" id="3.40.50.300">
    <property type="entry name" value="P-loop containing nucleotide triphosphate hydrolases"/>
    <property type="match status" value="1"/>
</dbReference>
<evidence type="ECO:0000256" key="6">
    <source>
        <dbReference type="RuleBase" id="RU003330"/>
    </source>
</evidence>
<dbReference type="GO" id="GO:0004017">
    <property type="term" value="F:AMP kinase activity"/>
    <property type="evidence" value="ECO:0007669"/>
    <property type="project" value="UniProtKB-UniRule"/>
</dbReference>
<keyword evidence="5 7" id="KW-0067">ATP-binding</keyword>
<evidence type="ECO:0000256" key="4">
    <source>
        <dbReference type="ARBA" id="ARBA00022777"/>
    </source>
</evidence>
<feature type="binding site" evidence="5">
    <location>
        <position position="163"/>
    </location>
    <ligand>
        <name>AMP</name>
        <dbReference type="ChEBI" id="CHEBI:456215"/>
    </ligand>
</feature>
<comment type="domain">
    <text evidence="5">Consists of three domains, a large central CORE domain and two small peripheral domains, NMPbind and LID, which undergo movements during catalysis. The LID domain closes over the site of phosphoryl transfer upon ATP binding. Assembling and dissambling the active center during each catalytic cycle provides an effective means to prevent ATP hydrolysis.</text>
</comment>
<feature type="binding site" evidence="5">
    <location>
        <begin position="132"/>
        <end position="133"/>
    </location>
    <ligand>
        <name>ATP</name>
        <dbReference type="ChEBI" id="CHEBI:30616"/>
    </ligand>
</feature>
<feature type="binding site" evidence="5">
    <location>
        <begin position="81"/>
        <end position="84"/>
    </location>
    <ligand>
        <name>AMP</name>
        <dbReference type="ChEBI" id="CHEBI:456215"/>
    </ligand>
</feature>
<evidence type="ECO:0000256" key="3">
    <source>
        <dbReference type="ARBA" id="ARBA00022741"/>
    </source>
</evidence>
<dbReference type="Proteomes" id="UP000033858">
    <property type="component" value="Unassembled WGS sequence"/>
</dbReference>
<dbReference type="InterPro" id="IPR027417">
    <property type="entry name" value="P-loop_NTPase"/>
</dbReference>
<feature type="binding site" evidence="5">
    <location>
        <position position="36"/>
    </location>
    <ligand>
        <name>AMP</name>
        <dbReference type="ChEBI" id="CHEBI:456215"/>
    </ligand>
</feature>
<gene>
    <name evidence="5" type="primary">adk</name>
    <name evidence="8" type="ORF">UU32_C0006G0003</name>
</gene>
<keyword evidence="2 5" id="KW-0545">Nucleotide biosynthesis</keyword>
<comment type="similarity">
    <text evidence="5 6">Belongs to the adenylate kinase family.</text>
</comment>
<comment type="caution">
    <text evidence="8">The sequence shown here is derived from an EMBL/GenBank/DDBJ whole genome shotgun (WGS) entry which is preliminary data.</text>
</comment>
<reference evidence="8 9" key="1">
    <citation type="journal article" date="2015" name="Nature">
        <title>rRNA introns, odd ribosomes, and small enigmatic genomes across a large radiation of phyla.</title>
        <authorList>
            <person name="Brown C.T."/>
            <person name="Hug L.A."/>
            <person name="Thomas B.C."/>
            <person name="Sharon I."/>
            <person name="Castelle C.J."/>
            <person name="Singh A."/>
            <person name="Wilkins M.J."/>
            <person name="Williams K.H."/>
            <person name="Banfield J.F."/>
        </authorList>
    </citation>
    <scope>NUCLEOTIDE SEQUENCE [LARGE SCALE GENOMIC DNA]</scope>
</reference>
<name>A0A0G0UIG2_9BACT</name>
<dbReference type="EMBL" id="LCAE01000006">
    <property type="protein sequence ID" value="KKR87301.1"/>
    <property type="molecule type" value="Genomic_DNA"/>
</dbReference>
<dbReference type="PROSITE" id="PS00113">
    <property type="entry name" value="ADENYLATE_KINASE"/>
    <property type="match status" value="1"/>
</dbReference>
<feature type="binding site" evidence="5">
    <location>
        <begin position="53"/>
        <end position="55"/>
    </location>
    <ligand>
        <name>AMP</name>
        <dbReference type="ChEBI" id="CHEBI:456215"/>
    </ligand>
</feature>
<dbReference type="CDD" id="cd01428">
    <property type="entry name" value="ADK"/>
    <property type="match status" value="1"/>
</dbReference>
<dbReference type="PANTHER" id="PTHR23359">
    <property type="entry name" value="NUCLEOTIDE KINASE"/>
    <property type="match status" value="1"/>
</dbReference>
<comment type="function">
    <text evidence="5">Catalyzes the reversible transfer of the terminal phosphate group between ATP and AMP. Plays an important role in cellular energy homeostasis and in adenine nucleotide metabolism.</text>
</comment>
<proteinExistence type="inferred from homology"/>
<comment type="subcellular location">
    <subcellularLocation>
        <location evidence="5 7">Cytoplasm</location>
    </subcellularLocation>
</comment>
<feature type="binding site" evidence="5">
    <location>
        <position position="123"/>
    </location>
    <ligand>
        <name>ATP</name>
        <dbReference type="ChEBI" id="CHEBI:30616"/>
    </ligand>
</feature>
<evidence type="ECO:0000256" key="1">
    <source>
        <dbReference type="ARBA" id="ARBA00022679"/>
    </source>
</evidence>
<dbReference type="NCBIfam" id="TIGR01351">
    <property type="entry name" value="adk"/>
    <property type="match status" value="1"/>
</dbReference>
<feature type="binding site" evidence="5">
    <location>
        <position position="191"/>
    </location>
    <ligand>
        <name>ATP</name>
        <dbReference type="ChEBI" id="CHEBI:30616"/>
    </ligand>
</feature>
<dbReference type="EC" id="2.7.4.3" evidence="5 7"/>
<organism evidence="8 9">
    <name type="scientific">Candidatus Woesebacteria bacterium GW2011_GWB1_41_10</name>
    <dbReference type="NCBI Taxonomy" id="1618577"/>
    <lineage>
        <taxon>Bacteria</taxon>
        <taxon>Candidatus Woeseibacteriota</taxon>
    </lineage>
</organism>
<feature type="binding site" evidence="5">
    <location>
        <position position="31"/>
    </location>
    <ligand>
        <name>AMP</name>
        <dbReference type="ChEBI" id="CHEBI:456215"/>
    </ligand>
</feature>
<feature type="binding site" evidence="5">
    <location>
        <position position="152"/>
    </location>
    <ligand>
        <name>AMP</name>
        <dbReference type="ChEBI" id="CHEBI:456215"/>
    </ligand>
</feature>
<comment type="subunit">
    <text evidence="5 7">Monomer.</text>
</comment>
<dbReference type="Pfam" id="PF00406">
    <property type="entry name" value="ADK"/>
    <property type="match status" value="1"/>
</dbReference>
<feature type="binding site" evidence="5">
    <location>
        <begin position="10"/>
        <end position="15"/>
    </location>
    <ligand>
        <name>ATP</name>
        <dbReference type="ChEBI" id="CHEBI:30616"/>
    </ligand>
</feature>
<dbReference type="InterPro" id="IPR000850">
    <property type="entry name" value="Adenylat/UMP-CMP_kin"/>
</dbReference>
<keyword evidence="5" id="KW-0963">Cytoplasm</keyword>